<gene>
    <name evidence="6" type="ORF">NE237_007290</name>
</gene>
<dbReference type="Gene3D" id="3.40.1090.10">
    <property type="entry name" value="Cytosolic phospholipase A2 catalytic domain"/>
    <property type="match status" value="2"/>
</dbReference>
<dbReference type="OrthoDB" id="1658288at2759"/>
<feature type="short sequence motif" description="GXSXG" evidence="3">
    <location>
        <begin position="92"/>
        <end position="96"/>
    </location>
</feature>
<keyword evidence="2 4" id="KW-0443">Lipid metabolism</keyword>
<evidence type="ECO:0000256" key="3">
    <source>
        <dbReference type="PROSITE-ProRule" id="PRU01161"/>
    </source>
</evidence>
<comment type="domain">
    <text evidence="4">The nitrogen atoms of the two glycine residues in the GGXR motif define the oxyanion hole, and stabilize the oxyanion that forms during the nucleophilic attack by the catalytic serine during substrate cleavage.</text>
</comment>
<comment type="function">
    <text evidence="4">Lipolytic acyl hydrolase (LAH).</text>
</comment>
<dbReference type="PROSITE" id="PS51635">
    <property type="entry name" value="PNPLA"/>
    <property type="match status" value="1"/>
</dbReference>
<dbReference type="PANTHER" id="PTHR32176">
    <property type="entry name" value="XYLOSE ISOMERASE"/>
    <property type="match status" value="1"/>
</dbReference>
<accession>A0A9Q0KPS1</accession>
<feature type="domain" description="PNPLA" evidence="5">
    <location>
        <begin position="50"/>
        <end position="252"/>
    </location>
</feature>
<comment type="caution">
    <text evidence="6">The sequence shown here is derived from an EMBL/GenBank/DDBJ whole genome shotgun (WGS) entry which is preliminary data.</text>
</comment>
<dbReference type="InterPro" id="IPR016035">
    <property type="entry name" value="Acyl_Trfase/lysoPLipase"/>
</dbReference>
<protein>
    <recommendedName>
        <fullName evidence="4">Patatin</fullName>
        <ecNumber evidence="4">3.1.1.-</ecNumber>
    </recommendedName>
</protein>
<evidence type="ECO:0000313" key="6">
    <source>
        <dbReference type="EMBL" id="KAJ4974116.1"/>
    </source>
</evidence>
<dbReference type="EMBL" id="JAMYWD010000004">
    <property type="protein sequence ID" value="KAJ4974116.1"/>
    <property type="molecule type" value="Genomic_DNA"/>
</dbReference>
<comment type="caution">
    <text evidence="3">Lacks conserved residue(s) required for the propagation of feature annotation.</text>
</comment>
<evidence type="ECO:0000256" key="1">
    <source>
        <dbReference type="ARBA" id="ARBA00010240"/>
    </source>
</evidence>
<evidence type="ECO:0000256" key="4">
    <source>
        <dbReference type="RuleBase" id="RU361262"/>
    </source>
</evidence>
<dbReference type="Pfam" id="PF01734">
    <property type="entry name" value="Patatin"/>
    <property type="match status" value="1"/>
</dbReference>
<dbReference type="PANTHER" id="PTHR32176:SF92">
    <property type="entry name" value="XYLOSE ISOMERASE"/>
    <property type="match status" value="1"/>
</dbReference>
<dbReference type="InterPro" id="IPR002641">
    <property type="entry name" value="PNPLA_dom"/>
</dbReference>
<dbReference type="GO" id="GO:0016042">
    <property type="term" value="P:lipid catabolic process"/>
    <property type="evidence" value="ECO:0007669"/>
    <property type="project" value="UniProtKB-KW"/>
</dbReference>
<reference evidence="6" key="1">
    <citation type="journal article" date="2023" name="Plant J.">
        <title>The genome of the king protea, Protea cynaroides.</title>
        <authorList>
            <person name="Chang J."/>
            <person name="Duong T.A."/>
            <person name="Schoeman C."/>
            <person name="Ma X."/>
            <person name="Roodt D."/>
            <person name="Barker N."/>
            <person name="Li Z."/>
            <person name="Van de Peer Y."/>
            <person name="Mizrachi E."/>
        </authorList>
    </citation>
    <scope>NUCLEOTIDE SEQUENCE</scope>
    <source>
        <tissue evidence="6">Young leaves</tissue>
    </source>
</reference>
<evidence type="ECO:0000313" key="7">
    <source>
        <dbReference type="Proteomes" id="UP001141806"/>
    </source>
</evidence>
<evidence type="ECO:0000259" key="5">
    <source>
        <dbReference type="PROSITE" id="PS51635"/>
    </source>
</evidence>
<comment type="similarity">
    <text evidence="1 4">Belongs to the patatin family.</text>
</comment>
<dbReference type="AlphaFoldDB" id="A0A9Q0KPS1"/>
<keyword evidence="4" id="KW-0378">Hydrolase</keyword>
<keyword evidence="7" id="KW-1185">Reference proteome</keyword>
<dbReference type="Proteomes" id="UP001141806">
    <property type="component" value="Unassembled WGS sequence"/>
</dbReference>
<organism evidence="6 7">
    <name type="scientific">Protea cynaroides</name>
    <dbReference type="NCBI Taxonomy" id="273540"/>
    <lineage>
        <taxon>Eukaryota</taxon>
        <taxon>Viridiplantae</taxon>
        <taxon>Streptophyta</taxon>
        <taxon>Embryophyta</taxon>
        <taxon>Tracheophyta</taxon>
        <taxon>Spermatophyta</taxon>
        <taxon>Magnoliopsida</taxon>
        <taxon>Proteales</taxon>
        <taxon>Proteaceae</taxon>
        <taxon>Protea</taxon>
    </lineage>
</organism>
<name>A0A9Q0KPS1_9MAGN</name>
<evidence type="ECO:0000256" key="2">
    <source>
        <dbReference type="ARBA" id="ARBA00023098"/>
    </source>
</evidence>
<keyword evidence="4" id="KW-0442">Lipid degradation</keyword>
<dbReference type="GO" id="GO:0004620">
    <property type="term" value="F:phospholipase activity"/>
    <property type="evidence" value="ECO:0007669"/>
    <property type="project" value="TreeGrafter"/>
</dbReference>
<dbReference type="GO" id="GO:0047372">
    <property type="term" value="F:monoacylglycerol lipase activity"/>
    <property type="evidence" value="ECO:0007669"/>
    <property type="project" value="TreeGrafter"/>
</dbReference>
<feature type="short sequence motif" description="GXGXXG" evidence="3">
    <location>
        <begin position="54"/>
        <end position="59"/>
    </location>
</feature>
<sequence>MNMKRVNCIDLISSWKLAFLCTILILTKSSSITEGNFVGGSSDDGIITILSIDGGGVKGVIPATILVELESMLQDLDGDEVRIVDYFDMIGGSSTGAIIGGFLTTPNGNGRPLYGVNDIINFYYNNISDLFVEDPKLRVLSLGTGAGEEAGYEAKGYKWGITDYYNLSHVFDEDYTSLNSLISNTANDRMVELYSHLLLDKSNFLRIQVDTLSSSEANFANGTKANLMHLGETAQELLNQNLTSFDPSTCRFVPVPNGGTTREALLKFVAQEPCHYSGDSLKKSVITKGQLMVPWVCLDGREWDELALFLLGPSVDRIMPPTMVAARDEEEGNS</sequence>
<dbReference type="SUPFAM" id="SSF52151">
    <property type="entry name" value="FabD/lysophospholipase-like"/>
    <property type="match status" value="1"/>
</dbReference>
<proteinExistence type="inferred from homology"/>
<dbReference type="EC" id="3.1.1.-" evidence="4"/>